<dbReference type="STRING" id="543379.A0A232FNS5"/>
<keyword evidence="3" id="KW-1185">Reference proteome</keyword>
<accession>A0A232FNS5</accession>
<feature type="domain" description="DUF4780" evidence="1">
    <location>
        <begin position="4"/>
        <end position="111"/>
    </location>
</feature>
<dbReference type="Pfam" id="PF16012">
    <property type="entry name" value="DUF4780"/>
    <property type="match status" value="1"/>
</dbReference>
<dbReference type="Gene3D" id="3.60.10.10">
    <property type="entry name" value="Endonuclease/exonuclease/phosphatase"/>
    <property type="match status" value="1"/>
</dbReference>
<evidence type="ECO:0000259" key="1">
    <source>
        <dbReference type="Pfam" id="PF16012"/>
    </source>
</evidence>
<organism evidence="2 3">
    <name type="scientific">Trichomalopsis sarcophagae</name>
    <dbReference type="NCBI Taxonomy" id="543379"/>
    <lineage>
        <taxon>Eukaryota</taxon>
        <taxon>Metazoa</taxon>
        <taxon>Ecdysozoa</taxon>
        <taxon>Arthropoda</taxon>
        <taxon>Hexapoda</taxon>
        <taxon>Insecta</taxon>
        <taxon>Pterygota</taxon>
        <taxon>Neoptera</taxon>
        <taxon>Endopterygota</taxon>
        <taxon>Hymenoptera</taxon>
        <taxon>Apocrita</taxon>
        <taxon>Proctotrupomorpha</taxon>
        <taxon>Chalcidoidea</taxon>
        <taxon>Pteromalidae</taxon>
        <taxon>Pteromalinae</taxon>
        <taxon>Trichomalopsis</taxon>
    </lineage>
</organism>
<comment type="caution">
    <text evidence="2">The sequence shown here is derived from an EMBL/GenBank/DDBJ whole genome shotgun (WGS) entry which is preliminary data.</text>
</comment>
<protein>
    <recommendedName>
        <fullName evidence="1">DUF4780 domain-containing protein</fullName>
    </recommendedName>
</protein>
<proteinExistence type="predicted"/>
<evidence type="ECO:0000313" key="2">
    <source>
        <dbReference type="EMBL" id="OXU32169.1"/>
    </source>
</evidence>
<reference evidence="2 3" key="1">
    <citation type="journal article" date="2017" name="Curr. Biol.">
        <title>The Evolution of Venom by Co-option of Single-Copy Genes.</title>
        <authorList>
            <person name="Martinson E.O."/>
            <person name="Mrinalini"/>
            <person name="Kelkar Y.D."/>
            <person name="Chang C.H."/>
            <person name="Werren J.H."/>
        </authorList>
    </citation>
    <scope>NUCLEOTIDE SEQUENCE [LARGE SCALE GENOMIC DNA]</scope>
    <source>
        <strain evidence="2 3">Alberta</strain>
        <tissue evidence="2">Whole body</tissue>
    </source>
</reference>
<dbReference type="SUPFAM" id="SSF56219">
    <property type="entry name" value="DNase I-like"/>
    <property type="match status" value="1"/>
</dbReference>
<gene>
    <name evidence="2" type="ORF">TSAR_012298</name>
</gene>
<sequence>MVVTDQYARTWAASCIPKLDIWEGASIKVGGVELLQKVVRTVVWVPGKPEETVAILARLQRYNPALKTGAWRILNAEKKSSEEAEGTLLVLGVPESGIRTLSAMDNKAYYDIKGAEALKELLLSIMASTDIPITQINLHRSNLTRRLSAVHTAIELIQEPWCYRGTIRGLGQAGRVIKGPSNERARTCIVTNLAVLAIEVPREEHISHSKRESPTEEVSRLVEYCEERGLPLVVGCDANAHHLVWGSTNTNDRGRPY</sequence>
<name>A0A232FNS5_9HYME</name>
<dbReference type="InterPro" id="IPR036691">
    <property type="entry name" value="Endo/exonu/phosph_ase_sf"/>
</dbReference>
<evidence type="ECO:0000313" key="3">
    <source>
        <dbReference type="Proteomes" id="UP000215335"/>
    </source>
</evidence>
<dbReference type="EMBL" id="NNAY01000005">
    <property type="protein sequence ID" value="OXU32169.1"/>
    <property type="molecule type" value="Genomic_DNA"/>
</dbReference>
<dbReference type="InterPro" id="IPR031961">
    <property type="entry name" value="DUF4780"/>
</dbReference>
<dbReference type="AlphaFoldDB" id="A0A232FNS5"/>
<dbReference type="Proteomes" id="UP000215335">
    <property type="component" value="Unassembled WGS sequence"/>
</dbReference>